<dbReference type="PANTHER" id="PTHR43380">
    <property type="entry name" value="2-OXOISOVALERATE DEHYDROGENASE SUBUNIT ALPHA, MITOCHONDRIAL"/>
    <property type="match status" value="1"/>
</dbReference>
<feature type="region of interest" description="Disordered" evidence="2">
    <location>
        <begin position="1"/>
        <end position="51"/>
    </location>
</feature>
<evidence type="ECO:0000256" key="1">
    <source>
        <dbReference type="ARBA" id="ARBA00023002"/>
    </source>
</evidence>
<feature type="compositionally biased region" description="Low complexity" evidence="2">
    <location>
        <begin position="31"/>
        <end position="42"/>
    </location>
</feature>
<dbReference type="Pfam" id="PF00676">
    <property type="entry name" value="E1_dh"/>
    <property type="match status" value="1"/>
</dbReference>
<name>A0A381TP28_9ZZZZ</name>
<reference evidence="4" key="1">
    <citation type="submission" date="2018-05" db="EMBL/GenBank/DDBJ databases">
        <authorList>
            <person name="Lanie J.A."/>
            <person name="Ng W.-L."/>
            <person name="Kazmierczak K.M."/>
            <person name="Andrzejewski T.M."/>
            <person name="Davidsen T.M."/>
            <person name="Wayne K.J."/>
            <person name="Tettelin H."/>
            <person name="Glass J.I."/>
            <person name="Rusch D."/>
            <person name="Podicherti R."/>
            <person name="Tsui H.-C.T."/>
            <person name="Winkler M.E."/>
        </authorList>
    </citation>
    <scope>NUCLEOTIDE SEQUENCE</scope>
</reference>
<feature type="domain" description="Dehydrogenase E1 component" evidence="3">
    <location>
        <begin position="60"/>
        <end position="359"/>
    </location>
</feature>
<gene>
    <name evidence="4" type="ORF">METZ01_LOCUS70388</name>
</gene>
<dbReference type="SUPFAM" id="SSF52518">
    <property type="entry name" value="Thiamin diphosphate-binding fold (THDP-binding)"/>
    <property type="match status" value="1"/>
</dbReference>
<evidence type="ECO:0000256" key="2">
    <source>
        <dbReference type="SAM" id="MobiDB-lite"/>
    </source>
</evidence>
<organism evidence="4">
    <name type="scientific">marine metagenome</name>
    <dbReference type="NCBI Taxonomy" id="408172"/>
    <lineage>
        <taxon>unclassified sequences</taxon>
        <taxon>metagenomes</taxon>
        <taxon>ecological metagenomes</taxon>
    </lineage>
</organism>
<protein>
    <recommendedName>
        <fullName evidence="3">Dehydrogenase E1 component domain-containing protein</fullName>
    </recommendedName>
</protein>
<accession>A0A381TP28</accession>
<evidence type="ECO:0000259" key="3">
    <source>
        <dbReference type="Pfam" id="PF00676"/>
    </source>
</evidence>
<sequence length="373" mass="40801">MAEQTGDHENGAFERAVRTAADSGTTKPTISESNSDNQESSQTQLANKKAPDSPDLLSVYRRMVLCRTLDERIWTLNRQGKAAIMASSQGHEAGQIGSVEALQKGYDQFYIYYRDLAVLLELGLTPTEIIKGFVAKEGEPLSGARQFPTHGAHPEYGIINLSNVVATHIPQGVGAALSAKMKGENRVVIIYFGDGASSAGDCHEAMNFAAIHKLPVIFFCENNKYAISVPLKNQMAVDSVASRAEGYGMPGIEVDGCDIMAVYEATFEAAQRARSGQGPSLIEAQVERYLPHTSDDDDSIYRSQEEIKEAKKRDPLKMLKDLLYSSEILDGEQEELINKDARQIVNEATEEAEDAPYPETDDFFKHVVGDGSA</sequence>
<feature type="compositionally biased region" description="Basic and acidic residues" evidence="2">
    <location>
        <begin position="1"/>
        <end position="17"/>
    </location>
</feature>
<dbReference type="InterPro" id="IPR001017">
    <property type="entry name" value="DH_E1"/>
</dbReference>
<dbReference type="AlphaFoldDB" id="A0A381TP28"/>
<dbReference type="Gene3D" id="3.40.50.970">
    <property type="match status" value="1"/>
</dbReference>
<dbReference type="InterPro" id="IPR029061">
    <property type="entry name" value="THDP-binding"/>
</dbReference>
<dbReference type="GO" id="GO:0009083">
    <property type="term" value="P:branched-chain amino acid catabolic process"/>
    <property type="evidence" value="ECO:0007669"/>
    <property type="project" value="TreeGrafter"/>
</dbReference>
<dbReference type="InterPro" id="IPR050771">
    <property type="entry name" value="Alpha-ketoacid_DH_E1_comp"/>
</dbReference>
<proteinExistence type="predicted"/>
<evidence type="ECO:0000313" key="4">
    <source>
        <dbReference type="EMBL" id="SVA17534.1"/>
    </source>
</evidence>
<keyword evidence="1" id="KW-0560">Oxidoreductase</keyword>
<dbReference type="GO" id="GO:0016624">
    <property type="term" value="F:oxidoreductase activity, acting on the aldehyde or oxo group of donors, disulfide as acceptor"/>
    <property type="evidence" value="ECO:0007669"/>
    <property type="project" value="InterPro"/>
</dbReference>
<dbReference type="CDD" id="cd02000">
    <property type="entry name" value="TPP_E1_PDC_ADC_BCADC"/>
    <property type="match status" value="1"/>
</dbReference>
<dbReference type="EMBL" id="UINC01004882">
    <property type="protein sequence ID" value="SVA17534.1"/>
    <property type="molecule type" value="Genomic_DNA"/>
</dbReference>
<dbReference type="PANTHER" id="PTHR43380:SF1">
    <property type="entry name" value="2-OXOISOVALERATE DEHYDROGENASE SUBUNIT ALPHA, MITOCHONDRIAL"/>
    <property type="match status" value="1"/>
</dbReference>